<feature type="transmembrane region" description="Helical" evidence="1">
    <location>
        <begin position="160"/>
        <end position="181"/>
    </location>
</feature>
<keyword evidence="1" id="KW-1133">Transmembrane helix</keyword>
<dbReference type="AlphaFoldDB" id="A0A094PZZ4"/>
<dbReference type="PIRSF" id="PIRSF009160">
    <property type="entry name" value="UCP009160"/>
    <property type="match status" value="1"/>
</dbReference>
<dbReference type="Pfam" id="PF12811">
    <property type="entry name" value="BaxI_1"/>
    <property type="match status" value="1"/>
</dbReference>
<accession>A0A094PZZ4</accession>
<sequence length="260" mass="27279">MASRNPVLIRATGESLGTNPATEQNLNLGQATSDQSVAAGARMTMDDVIVKTGTLFAVLLVGAYVGWSMPGLTFVGLIVGLVLAFVNIFKKSVSPGLVLAYGVAEGVFLGGLSQIFSAIYAETAPNLVSQAVMGTLVAFGTMLFLYKTGIIKVNGRFKKVFMIAMVSYLVIAVASFISSFAGVGGGWGFYGVGGLGILLCLAGVALASFSLVMDFEMISQTIADGAPEKEAWRLAFGLTITLVWLYTELLRLLAIFSGDD</sequence>
<feature type="transmembrane region" description="Helical" evidence="1">
    <location>
        <begin position="71"/>
        <end position="89"/>
    </location>
</feature>
<protein>
    <recommendedName>
        <fullName evidence="3">Integral membrane protein</fullName>
    </recommendedName>
</protein>
<dbReference type="InterPro" id="IPR010539">
    <property type="entry name" value="BaxI_1-like"/>
</dbReference>
<gene>
    <name evidence="2" type="ORF">GM51_15160</name>
</gene>
<evidence type="ECO:0000256" key="1">
    <source>
        <dbReference type="SAM" id="Phobius"/>
    </source>
</evidence>
<reference evidence="2" key="1">
    <citation type="submission" date="2014-06" db="EMBL/GenBank/DDBJ databases">
        <title>Key roles for freshwater Actinobacteria revealed by deep metagenomic sequencing.</title>
        <authorList>
            <person name="Ghai R."/>
            <person name="Mizuno C.M."/>
            <person name="Picazo A."/>
            <person name="Camacho A."/>
            <person name="Rodriguez-Valera F."/>
        </authorList>
    </citation>
    <scope>NUCLEOTIDE SEQUENCE</scope>
</reference>
<feature type="transmembrane region" description="Helical" evidence="1">
    <location>
        <begin position="127"/>
        <end position="148"/>
    </location>
</feature>
<keyword evidence="1" id="KW-0812">Transmembrane</keyword>
<comment type="caution">
    <text evidence="2">The sequence shown here is derived from an EMBL/GenBank/DDBJ whole genome shotgun (WGS) entry which is preliminary data.</text>
</comment>
<dbReference type="PANTHER" id="PTHR41282:SF1">
    <property type="entry name" value="CONSERVED TRANSMEMBRANE PROTEIN-RELATED"/>
    <property type="match status" value="1"/>
</dbReference>
<feature type="transmembrane region" description="Helical" evidence="1">
    <location>
        <begin position="187"/>
        <end position="213"/>
    </location>
</feature>
<proteinExistence type="predicted"/>
<feature type="transmembrane region" description="Helical" evidence="1">
    <location>
        <begin position="48"/>
        <end position="65"/>
    </location>
</feature>
<dbReference type="PANTHER" id="PTHR41282">
    <property type="entry name" value="CONSERVED TRANSMEMBRANE PROTEIN-RELATED"/>
    <property type="match status" value="1"/>
</dbReference>
<dbReference type="EMBL" id="JNSL01000117">
    <property type="protein sequence ID" value="KGA15339.1"/>
    <property type="molecule type" value="Genomic_DNA"/>
</dbReference>
<evidence type="ECO:0000313" key="2">
    <source>
        <dbReference type="EMBL" id="KGA15339.1"/>
    </source>
</evidence>
<keyword evidence="1" id="KW-0472">Membrane</keyword>
<feature type="transmembrane region" description="Helical" evidence="1">
    <location>
        <begin position="96"/>
        <end position="121"/>
    </location>
</feature>
<organism evidence="2">
    <name type="scientific">freshwater metagenome</name>
    <dbReference type="NCBI Taxonomy" id="449393"/>
    <lineage>
        <taxon>unclassified sequences</taxon>
        <taxon>metagenomes</taxon>
        <taxon>ecological metagenomes</taxon>
    </lineage>
</organism>
<feature type="transmembrane region" description="Helical" evidence="1">
    <location>
        <begin position="234"/>
        <end position="256"/>
    </location>
</feature>
<evidence type="ECO:0008006" key="3">
    <source>
        <dbReference type="Google" id="ProtNLM"/>
    </source>
</evidence>
<name>A0A094PZZ4_9ZZZZ</name>